<dbReference type="PANTHER" id="PTHR43918">
    <property type="entry name" value="ACETYLCHOLINESTERASE"/>
    <property type="match status" value="1"/>
</dbReference>
<dbReference type="InterPro" id="IPR019826">
    <property type="entry name" value="Carboxylesterase_B_AS"/>
</dbReference>
<dbReference type="PANTHER" id="PTHR43918:SF12">
    <property type="entry name" value="ACETYLCHOLINESTERASE 1"/>
    <property type="match status" value="1"/>
</dbReference>
<feature type="domain" description="Carboxylesterase type B" evidence="6">
    <location>
        <begin position="2"/>
        <end position="475"/>
    </location>
</feature>
<comment type="similarity">
    <text evidence="1 4">Belongs to the type-B carboxylesterase/lipase family.</text>
</comment>
<name>A0ABZ1JBP9_9ACTN</name>
<protein>
    <recommendedName>
        <fullName evidence="4">Carboxylic ester hydrolase</fullName>
        <ecNumber evidence="4">3.1.1.-</ecNumber>
    </recommendedName>
</protein>
<evidence type="ECO:0000259" key="6">
    <source>
        <dbReference type="Pfam" id="PF00135"/>
    </source>
</evidence>
<evidence type="ECO:0000313" key="7">
    <source>
        <dbReference type="EMBL" id="WTP47143.1"/>
    </source>
</evidence>
<comment type="similarity">
    <text evidence="2">Belongs to the 'GDXG' lipolytic enzyme family.</text>
</comment>
<dbReference type="PROSITE" id="PS00122">
    <property type="entry name" value="CARBOXYLESTERASE_B_1"/>
    <property type="match status" value="1"/>
</dbReference>
<keyword evidence="3 4" id="KW-0378">Hydrolase</keyword>
<dbReference type="PROSITE" id="PS01173">
    <property type="entry name" value="LIPASE_GDXG_HIS"/>
    <property type="match status" value="1"/>
</dbReference>
<dbReference type="SUPFAM" id="SSF53474">
    <property type="entry name" value="alpha/beta-Hydrolases"/>
    <property type="match status" value="1"/>
</dbReference>
<dbReference type="Gene3D" id="3.40.50.1820">
    <property type="entry name" value="alpha/beta hydrolase"/>
    <property type="match status" value="1"/>
</dbReference>
<feature type="region of interest" description="Disordered" evidence="5">
    <location>
        <begin position="473"/>
        <end position="494"/>
    </location>
</feature>
<evidence type="ECO:0000256" key="1">
    <source>
        <dbReference type="ARBA" id="ARBA00005964"/>
    </source>
</evidence>
<dbReference type="InterPro" id="IPR050654">
    <property type="entry name" value="AChE-related_enzymes"/>
</dbReference>
<evidence type="ECO:0000256" key="2">
    <source>
        <dbReference type="ARBA" id="ARBA00010515"/>
    </source>
</evidence>
<keyword evidence="8" id="KW-1185">Reference proteome</keyword>
<dbReference type="EC" id="3.1.1.-" evidence="4"/>
<dbReference type="Pfam" id="PF00135">
    <property type="entry name" value="COesterase"/>
    <property type="match status" value="1"/>
</dbReference>
<proteinExistence type="inferred from homology"/>
<sequence length="494" mass="53249">MPTIATPHGTLSGSETDGVTAFKGVPYAAAPFGPNRFLPPQPVEPWQGIHDAHHFGHTAPRVAYPAPLDVLVPEAERTGEDCLNLNIWTPDLAARLPVMVWLHGGSFTNGSGAAPAYDGARFARDGVVCVTINYRLGADGFLYLGDGDTANLGLRDQLAALRWVRENISLFGGDPRKVTVFGESAGAMSIGALLAVPAADGLFQRAVLQSGAAHHALPAATARRIGQHFTDMLGIPPTRHSLSGVSFDRLAEAAEKLRTAIAADPDPRRWNEVAHNLMPFEPVVDGDLLPRDPLPSIADGSAATVDVLVGSNTDEFRLFLEPTGVIGFIDSAVLEGAVAGYGLDPEEAVAVYRAKHPDGTPGDLLAALATDWYYRIPAIRLAEARVGRPGRTYLYEFAWRPSTFEGRLGACHTLEIPFVFDNLQVPALSPLLGPEPPQQLADEMHAAWIAFATHGDPGWAPYDIMNRTTMRFDTESRPLDDPDAEQRSLWDGRR</sequence>
<dbReference type="RefSeq" id="WP_328936461.1">
    <property type="nucleotide sequence ID" value="NZ_CP108133.1"/>
</dbReference>
<dbReference type="InterPro" id="IPR002168">
    <property type="entry name" value="Lipase_GDXG_HIS_AS"/>
</dbReference>
<gene>
    <name evidence="7" type="ORF">OG288_01735</name>
</gene>
<dbReference type="InterPro" id="IPR002018">
    <property type="entry name" value="CarbesteraseB"/>
</dbReference>
<dbReference type="EMBL" id="CP108133">
    <property type="protein sequence ID" value="WTP47143.1"/>
    <property type="molecule type" value="Genomic_DNA"/>
</dbReference>
<evidence type="ECO:0000256" key="5">
    <source>
        <dbReference type="SAM" id="MobiDB-lite"/>
    </source>
</evidence>
<evidence type="ECO:0000256" key="3">
    <source>
        <dbReference type="ARBA" id="ARBA00022801"/>
    </source>
</evidence>
<dbReference type="InterPro" id="IPR029058">
    <property type="entry name" value="AB_hydrolase_fold"/>
</dbReference>
<evidence type="ECO:0000313" key="8">
    <source>
        <dbReference type="Proteomes" id="UP001432166"/>
    </source>
</evidence>
<dbReference type="Proteomes" id="UP001432166">
    <property type="component" value="Chromosome"/>
</dbReference>
<evidence type="ECO:0000256" key="4">
    <source>
        <dbReference type="RuleBase" id="RU361235"/>
    </source>
</evidence>
<reference evidence="7" key="1">
    <citation type="submission" date="2022-10" db="EMBL/GenBank/DDBJ databases">
        <title>The complete genomes of actinobacterial strains from the NBC collection.</title>
        <authorList>
            <person name="Joergensen T.S."/>
            <person name="Alvarez Arevalo M."/>
            <person name="Sterndorff E.B."/>
            <person name="Faurdal D."/>
            <person name="Vuksanovic O."/>
            <person name="Mourched A.-S."/>
            <person name="Charusanti P."/>
            <person name="Shaw S."/>
            <person name="Blin K."/>
            <person name="Weber T."/>
        </authorList>
    </citation>
    <scope>NUCLEOTIDE SEQUENCE</scope>
    <source>
        <strain evidence="7">NBC_00189</strain>
    </source>
</reference>
<accession>A0ABZ1JBP9</accession>
<organism evidence="7 8">
    <name type="scientific">Streptomyces tauricus</name>
    <dbReference type="NCBI Taxonomy" id="68274"/>
    <lineage>
        <taxon>Bacteria</taxon>
        <taxon>Bacillati</taxon>
        <taxon>Actinomycetota</taxon>
        <taxon>Actinomycetes</taxon>
        <taxon>Kitasatosporales</taxon>
        <taxon>Streptomycetaceae</taxon>
        <taxon>Streptomyces</taxon>
        <taxon>Streptomyces aurantiacus group</taxon>
    </lineage>
</organism>